<dbReference type="Proteomes" id="UP000199452">
    <property type="component" value="Unassembled WGS sequence"/>
</dbReference>
<keyword evidence="2 8" id="KW-0813">Transport</keyword>
<evidence type="ECO:0000256" key="4">
    <source>
        <dbReference type="ARBA" id="ARBA00022692"/>
    </source>
</evidence>
<feature type="chain" id="PRO_5011689251" evidence="9">
    <location>
        <begin position="26"/>
        <end position="661"/>
    </location>
</feature>
<dbReference type="GO" id="GO:0015344">
    <property type="term" value="F:siderophore uptake transmembrane transporter activity"/>
    <property type="evidence" value="ECO:0007669"/>
    <property type="project" value="TreeGrafter"/>
</dbReference>
<feature type="domain" description="TonB-dependent receptor plug" evidence="10">
    <location>
        <begin position="60"/>
        <end position="163"/>
    </location>
</feature>
<evidence type="ECO:0000256" key="3">
    <source>
        <dbReference type="ARBA" id="ARBA00022452"/>
    </source>
</evidence>
<keyword evidence="6 8" id="KW-0472">Membrane</keyword>
<dbReference type="OrthoDB" id="9812892at2"/>
<keyword evidence="4 8" id="KW-0812">Transmembrane</keyword>
<sequence length="661" mass="73114">MSRLIFFAGFLLSLSSVFVVGSANAQSDTTLLEGSRFFDLTLEQLMNVQVDVATRSSENIREAAGVVTVVTNAEMLKAGTRDLKEVLSTFVPGMDFGIDVEGVVGVGFRGIWGNEGKVLLLVDGLEVNEDLFATLQWGNHYPVDMIERVEVIRGPGSAIYGGYAGLAVINVITKASGQGNGSYGAFLNSYSKDAATHRNMSFGHTQELGPVKFSFAGTEGEGTRATRTWIDAQGVPVKLSDKSEIRVSNYNAFVQYKGLSVRGMIDLYRLSTATLWGQSFGGNNYKQKFDSYFGDVRYTYSVNSRLKIIPSVQIKQQYPWQLEVPTSSYKNRRYSNKVAFDVNMVYDLRENSRLMVGGQTSQCRILGDASDLIVDKSDFSIINYAGYGQLTYSTNWANFTIGCRFDSYNHYGSSFVPRLSITKAWSDFSFKAMASQSFRVPGGVIPKRNMALGIATDPEKATNYELEIGYRFGKHIWFTVNGYRVVFDKVIVYTSDPVSGFGNYSNGGTQGTYGTEADFRITYDYVDFRLNYAYYVPDGNETGSYTIPNHDEVYPALANHRLNAIMGFKVSKKISVTPSLSWYSERYGFNVNSSSPQKFGAQALVNVSVSFTSVLVDGLDFYCGAHNITDRNVALIQPYNGGHPAIPSESASVFARLVFNF</sequence>
<dbReference type="InterPro" id="IPR012910">
    <property type="entry name" value="Plug_dom"/>
</dbReference>
<protein>
    <submittedName>
        <fullName evidence="11">Outer membrane receptor for ferrienterochelin and colicins</fullName>
    </submittedName>
</protein>
<evidence type="ECO:0000256" key="2">
    <source>
        <dbReference type="ARBA" id="ARBA00022448"/>
    </source>
</evidence>
<dbReference type="Gene3D" id="2.170.130.10">
    <property type="entry name" value="TonB-dependent receptor, plug domain"/>
    <property type="match status" value="1"/>
</dbReference>
<name>A0A1G6J9N8_9BACT</name>
<feature type="signal peptide" evidence="9">
    <location>
        <begin position="1"/>
        <end position="25"/>
    </location>
</feature>
<dbReference type="STRING" id="1640674.SAMN05216323_101921"/>
<evidence type="ECO:0000259" key="10">
    <source>
        <dbReference type="Pfam" id="PF07715"/>
    </source>
</evidence>
<dbReference type="InterPro" id="IPR037066">
    <property type="entry name" value="Plug_dom_sf"/>
</dbReference>
<keyword evidence="7 8" id="KW-0998">Cell outer membrane</keyword>
<dbReference type="InterPro" id="IPR036942">
    <property type="entry name" value="Beta-barrel_TonB_sf"/>
</dbReference>
<comment type="subcellular location">
    <subcellularLocation>
        <location evidence="1 8">Cell outer membrane</location>
        <topology evidence="1 8">Multi-pass membrane protein</topology>
    </subcellularLocation>
</comment>
<keyword evidence="5 9" id="KW-0732">Signal</keyword>
<dbReference type="InterPro" id="IPR039426">
    <property type="entry name" value="TonB-dep_rcpt-like"/>
</dbReference>
<evidence type="ECO:0000256" key="8">
    <source>
        <dbReference type="PROSITE-ProRule" id="PRU01360"/>
    </source>
</evidence>
<evidence type="ECO:0000256" key="7">
    <source>
        <dbReference type="ARBA" id="ARBA00023237"/>
    </source>
</evidence>
<dbReference type="PROSITE" id="PS52016">
    <property type="entry name" value="TONB_DEPENDENT_REC_3"/>
    <property type="match status" value="1"/>
</dbReference>
<dbReference type="SUPFAM" id="SSF56935">
    <property type="entry name" value="Porins"/>
    <property type="match status" value="1"/>
</dbReference>
<evidence type="ECO:0000313" key="11">
    <source>
        <dbReference type="EMBL" id="SDC15494.1"/>
    </source>
</evidence>
<accession>A0A1G6J9N8</accession>
<keyword evidence="12" id="KW-1185">Reference proteome</keyword>
<evidence type="ECO:0000256" key="1">
    <source>
        <dbReference type="ARBA" id="ARBA00004571"/>
    </source>
</evidence>
<keyword evidence="11" id="KW-0675">Receptor</keyword>
<proteinExistence type="inferred from homology"/>
<evidence type="ECO:0000256" key="9">
    <source>
        <dbReference type="SAM" id="SignalP"/>
    </source>
</evidence>
<comment type="similarity">
    <text evidence="8">Belongs to the TonB-dependent receptor family.</text>
</comment>
<organism evidence="11 12">
    <name type="scientific">Williamwhitmania taraxaci</name>
    <dbReference type="NCBI Taxonomy" id="1640674"/>
    <lineage>
        <taxon>Bacteria</taxon>
        <taxon>Pseudomonadati</taxon>
        <taxon>Bacteroidota</taxon>
        <taxon>Bacteroidia</taxon>
        <taxon>Bacteroidales</taxon>
        <taxon>Williamwhitmaniaceae</taxon>
        <taxon>Williamwhitmania</taxon>
    </lineage>
</organism>
<dbReference type="PANTHER" id="PTHR30069:SF29">
    <property type="entry name" value="HEMOGLOBIN AND HEMOGLOBIN-HAPTOGLOBIN-BINDING PROTEIN 1-RELATED"/>
    <property type="match status" value="1"/>
</dbReference>
<keyword evidence="3 8" id="KW-1134">Transmembrane beta strand</keyword>
<evidence type="ECO:0000256" key="5">
    <source>
        <dbReference type="ARBA" id="ARBA00022729"/>
    </source>
</evidence>
<evidence type="ECO:0000256" key="6">
    <source>
        <dbReference type="ARBA" id="ARBA00023136"/>
    </source>
</evidence>
<gene>
    <name evidence="11" type="ORF">SAMN05216323_101921</name>
</gene>
<dbReference type="Gene3D" id="2.40.170.20">
    <property type="entry name" value="TonB-dependent receptor, beta-barrel domain"/>
    <property type="match status" value="1"/>
</dbReference>
<dbReference type="Pfam" id="PF07715">
    <property type="entry name" value="Plug"/>
    <property type="match status" value="1"/>
</dbReference>
<reference evidence="11 12" key="1">
    <citation type="submission" date="2016-09" db="EMBL/GenBank/DDBJ databases">
        <authorList>
            <person name="Capua I."/>
            <person name="De Benedictis P."/>
            <person name="Joannis T."/>
            <person name="Lombin L.H."/>
            <person name="Cattoli G."/>
        </authorList>
    </citation>
    <scope>NUCLEOTIDE SEQUENCE [LARGE SCALE GENOMIC DNA]</scope>
    <source>
        <strain evidence="11 12">A7P-90m</strain>
    </source>
</reference>
<dbReference type="PANTHER" id="PTHR30069">
    <property type="entry name" value="TONB-DEPENDENT OUTER MEMBRANE RECEPTOR"/>
    <property type="match status" value="1"/>
</dbReference>
<dbReference type="EMBL" id="FMYP01000019">
    <property type="protein sequence ID" value="SDC15494.1"/>
    <property type="molecule type" value="Genomic_DNA"/>
</dbReference>
<dbReference type="GO" id="GO:0009279">
    <property type="term" value="C:cell outer membrane"/>
    <property type="evidence" value="ECO:0007669"/>
    <property type="project" value="UniProtKB-SubCell"/>
</dbReference>
<dbReference type="GO" id="GO:0044718">
    <property type="term" value="P:siderophore transmembrane transport"/>
    <property type="evidence" value="ECO:0007669"/>
    <property type="project" value="TreeGrafter"/>
</dbReference>
<dbReference type="AlphaFoldDB" id="A0A1G6J9N8"/>
<evidence type="ECO:0000313" key="12">
    <source>
        <dbReference type="Proteomes" id="UP000199452"/>
    </source>
</evidence>
<dbReference type="RefSeq" id="WP_092437261.1">
    <property type="nucleotide sequence ID" value="NZ_FMYP01000019.1"/>
</dbReference>